<sequence length="185" mass="20970">MPKATVEDILGSYLLGGGLYDSVPYDTFQGYFPQAYRDHPSVRQLYTQYTSHRRQVKQRVGRNLELELALASQPRPPSSRGSAETEEQEGNARHLASLDAPLPQSTTTSLVHFTEALKMLRRLEESREDEVAGHDQACQELLGDIRRLTKTLKESARDRAKEQEEGMDDRTRDVLDQLDALKSLL</sequence>
<accession>A0A4P9Y504</accession>
<feature type="region of interest" description="Disordered" evidence="1">
    <location>
        <begin position="71"/>
        <end position="104"/>
    </location>
</feature>
<dbReference type="GO" id="GO:0000776">
    <property type="term" value="C:kinetochore"/>
    <property type="evidence" value="ECO:0007669"/>
    <property type="project" value="InterPro"/>
</dbReference>
<keyword evidence="3" id="KW-1185">Reference proteome</keyword>
<reference evidence="3" key="1">
    <citation type="journal article" date="2018" name="Nat. Microbiol.">
        <title>Leveraging single-cell genomics to expand the fungal tree of life.</title>
        <authorList>
            <person name="Ahrendt S.R."/>
            <person name="Quandt C.A."/>
            <person name="Ciobanu D."/>
            <person name="Clum A."/>
            <person name="Salamov A."/>
            <person name="Andreopoulos B."/>
            <person name="Cheng J.F."/>
            <person name="Woyke T."/>
            <person name="Pelin A."/>
            <person name="Henrissat B."/>
            <person name="Reynolds N.K."/>
            <person name="Benny G.L."/>
            <person name="Smith M.E."/>
            <person name="James T.Y."/>
            <person name="Grigoriev I.V."/>
        </authorList>
    </citation>
    <scope>NUCLEOTIDE SEQUENCE [LARGE SCALE GENOMIC DNA]</scope>
</reference>
<organism evidence="2 3">
    <name type="scientific">Piptocephalis cylindrospora</name>
    <dbReference type="NCBI Taxonomy" id="1907219"/>
    <lineage>
        <taxon>Eukaryota</taxon>
        <taxon>Fungi</taxon>
        <taxon>Fungi incertae sedis</taxon>
        <taxon>Zoopagomycota</taxon>
        <taxon>Zoopagomycotina</taxon>
        <taxon>Zoopagomycetes</taxon>
        <taxon>Zoopagales</taxon>
        <taxon>Piptocephalidaceae</taxon>
        <taxon>Piptocephalis</taxon>
    </lineage>
</organism>
<dbReference type="Pfam" id="PF09447">
    <property type="entry name" value="Cnl2_NKP2"/>
    <property type="match status" value="1"/>
</dbReference>
<name>A0A4P9Y504_9FUNG</name>
<dbReference type="AlphaFoldDB" id="A0A4P9Y504"/>
<evidence type="ECO:0000256" key="1">
    <source>
        <dbReference type="SAM" id="MobiDB-lite"/>
    </source>
</evidence>
<dbReference type="Proteomes" id="UP000267251">
    <property type="component" value="Unassembled WGS sequence"/>
</dbReference>
<dbReference type="EMBL" id="KZ987946">
    <property type="protein sequence ID" value="RKP13772.1"/>
    <property type="molecule type" value="Genomic_DNA"/>
</dbReference>
<evidence type="ECO:0000313" key="2">
    <source>
        <dbReference type="EMBL" id="RKP13772.1"/>
    </source>
</evidence>
<gene>
    <name evidence="2" type="ORF">BJ684DRAFT_15858</name>
</gene>
<proteinExistence type="predicted"/>
<evidence type="ECO:0000313" key="3">
    <source>
        <dbReference type="Proteomes" id="UP000267251"/>
    </source>
</evidence>
<dbReference type="OrthoDB" id="2311687at2759"/>
<protein>
    <submittedName>
        <fullName evidence="2">Uncharacterized protein</fullName>
    </submittedName>
</protein>
<dbReference type="InterPro" id="IPR018565">
    <property type="entry name" value="Nkp2/Cnl2"/>
</dbReference>